<proteinExistence type="predicted"/>
<evidence type="ECO:0000256" key="1">
    <source>
        <dbReference type="SAM" id="MobiDB-lite"/>
    </source>
</evidence>
<name>A0A9P5ZI79_PLEER</name>
<comment type="caution">
    <text evidence="2">The sequence shown here is derived from an EMBL/GenBank/DDBJ whole genome shotgun (WGS) entry which is preliminary data.</text>
</comment>
<organism evidence="2 3">
    <name type="scientific">Pleurotus eryngii</name>
    <name type="common">Boletus of the steppes</name>
    <dbReference type="NCBI Taxonomy" id="5323"/>
    <lineage>
        <taxon>Eukaryota</taxon>
        <taxon>Fungi</taxon>
        <taxon>Dikarya</taxon>
        <taxon>Basidiomycota</taxon>
        <taxon>Agaricomycotina</taxon>
        <taxon>Agaricomycetes</taxon>
        <taxon>Agaricomycetidae</taxon>
        <taxon>Agaricales</taxon>
        <taxon>Pleurotineae</taxon>
        <taxon>Pleurotaceae</taxon>
        <taxon>Pleurotus</taxon>
    </lineage>
</organism>
<gene>
    <name evidence="2" type="ORF">BDN71DRAFT_1533746</name>
</gene>
<keyword evidence="3" id="KW-1185">Reference proteome</keyword>
<dbReference type="AlphaFoldDB" id="A0A9P5ZI79"/>
<accession>A0A9P5ZI79</accession>
<feature type="compositionally biased region" description="Basic and acidic residues" evidence="1">
    <location>
        <begin position="150"/>
        <end position="175"/>
    </location>
</feature>
<evidence type="ECO:0000313" key="2">
    <source>
        <dbReference type="EMBL" id="KAF9488757.1"/>
    </source>
</evidence>
<dbReference type="EMBL" id="MU154698">
    <property type="protein sequence ID" value="KAF9488757.1"/>
    <property type="molecule type" value="Genomic_DNA"/>
</dbReference>
<reference evidence="2" key="1">
    <citation type="submission" date="2020-11" db="EMBL/GenBank/DDBJ databases">
        <authorList>
            <consortium name="DOE Joint Genome Institute"/>
            <person name="Ahrendt S."/>
            <person name="Riley R."/>
            <person name="Andreopoulos W."/>
            <person name="Labutti K."/>
            <person name="Pangilinan J."/>
            <person name="Ruiz-Duenas F.J."/>
            <person name="Barrasa J.M."/>
            <person name="Sanchez-Garcia M."/>
            <person name="Camarero S."/>
            <person name="Miyauchi S."/>
            <person name="Serrano A."/>
            <person name="Linde D."/>
            <person name="Babiker R."/>
            <person name="Drula E."/>
            <person name="Ayuso-Fernandez I."/>
            <person name="Pacheco R."/>
            <person name="Padilla G."/>
            <person name="Ferreira P."/>
            <person name="Barriuso J."/>
            <person name="Kellner H."/>
            <person name="Castanera R."/>
            <person name="Alfaro M."/>
            <person name="Ramirez L."/>
            <person name="Pisabarro A.G."/>
            <person name="Kuo A."/>
            <person name="Tritt A."/>
            <person name="Lipzen A."/>
            <person name="He G."/>
            <person name="Yan M."/>
            <person name="Ng V."/>
            <person name="Cullen D."/>
            <person name="Martin F."/>
            <person name="Rosso M.-N."/>
            <person name="Henrissat B."/>
            <person name="Hibbett D."/>
            <person name="Martinez A.T."/>
            <person name="Grigoriev I.V."/>
        </authorList>
    </citation>
    <scope>NUCLEOTIDE SEQUENCE</scope>
    <source>
        <strain evidence="2">ATCC 90797</strain>
    </source>
</reference>
<feature type="region of interest" description="Disordered" evidence="1">
    <location>
        <begin position="129"/>
        <end position="196"/>
    </location>
</feature>
<sequence length="196" mass="21253">MVDNEDEAAEADEQVKGCGGKGVAGKKKKKEMKVPEAKGPVKQTRWSVMPVWSRALASAGSASMGTYGVAIANARTAIAIEHTKGKIDDLTAMMKVVMEAIRGVEAVEAQKRQIELEWVQSLGSARLASEEGLSEEVEVKTANTLSTSDLDEKGGVETDEEKYVNKEKEKGRTFVEEVDTVENGEDERTDDEGSEE</sequence>
<protein>
    <submittedName>
        <fullName evidence="2">Uncharacterized protein</fullName>
    </submittedName>
</protein>
<feature type="compositionally biased region" description="Acidic residues" evidence="1">
    <location>
        <begin position="1"/>
        <end position="12"/>
    </location>
</feature>
<feature type="region of interest" description="Disordered" evidence="1">
    <location>
        <begin position="1"/>
        <end position="39"/>
    </location>
</feature>
<evidence type="ECO:0000313" key="3">
    <source>
        <dbReference type="Proteomes" id="UP000807025"/>
    </source>
</evidence>
<feature type="compositionally biased region" description="Acidic residues" evidence="1">
    <location>
        <begin position="176"/>
        <end position="196"/>
    </location>
</feature>
<dbReference type="Proteomes" id="UP000807025">
    <property type="component" value="Unassembled WGS sequence"/>
</dbReference>